<dbReference type="Proteomes" id="UP000053424">
    <property type="component" value="Unassembled WGS sequence"/>
</dbReference>
<protein>
    <submittedName>
        <fullName evidence="2">Uncharacterized protein</fullName>
    </submittedName>
</protein>
<dbReference type="AlphaFoldDB" id="A0A0C3C605"/>
<evidence type="ECO:0000313" key="2">
    <source>
        <dbReference type="EMBL" id="KIM39649.1"/>
    </source>
</evidence>
<feature type="region of interest" description="Disordered" evidence="1">
    <location>
        <begin position="1"/>
        <end position="72"/>
    </location>
</feature>
<accession>A0A0C3C605</accession>
<feature type="region of interest" description="Disordered" evidence="1">
    <location>
        <begin position="116"/>
        <end position="229"/>
    </location>
</feature>
<gene>
    <name evidence="2" type="ORF">M413DRAFT_19764</name>
</gene>
<reference evidence="2 3" key="1">
    <citation type="submission" date="2014-04" db="EMBL/GenBank/DDBJ databases">
        <authorList>
            <consortium name="DOE Joint Genome Institute"/>
            <person name="Kuo A."/>
            <person name="Gay G."/>
            <person name="Dore J."/>
            <person name="Kohler A."/>
            <person name="Nagy L.G."/>
            <person name="Floudas D."/>
            <person name="Copeland A."/>
            <person name="Barry K.W."/>
            <person name="Cichocki N."/>
            <person name="Veneault-Fourrey C."/>
            <person name="LaButti K."/>
            <person name="Lindquist E.A."/>
            <person name="Lipzen A."/>
            <person name="Lundell T."/>
            <person name="Morin E."/>
            <person name="Murat C."/>
            <person name="Sun H."/>
            <person name="Tunlid A."/>
            <person name="Henrissat B."/>
            <person name="Grigoriev I.V."/>
            <person name="Hibbett D.S."/>
            <person name="Martin F."/>
            <person name="Nordberg H.P."/>
            <person name="Cantor M.N."/>
            <person name="Hua S.X."/>
        </authorList>
    </citation>
    <scope>NUCLEOTIDE SEQUENCE [LARGE SCALE GENOMIC DNA]</scope>
    <source>
        <strain evidence="3">h7</strain>
    </source>
</reference>
<feature type="compositionally biased region" description="Low complexity" evidence="1">
    <location>
        <begin position="184"/>
        <end position="197"/>
    </location>
</feature>
<dbReference type="OrthoDB" id="3070579at2759"/>
<dbReference type="EMBL" id="KN831785">
    <property type="protein sequence ID" value="KIM39649.1"/>
    <property type="molecule type" value="Genomic_DNA"/>
</dbReference>
<keyword evidence="3" id="KW-1185">Reference proteome</keyword>
<evidence type="ECO:0000313" key="3">
    <source>
        <dbReference type="Proteomes" id="UP000053424"/>
    </source>
</evidence>
<proteinExistence type="predicted"/>
<feature type="region of interest" description="Disordered" evidence="1">
    <location>
        <begin position="258"/>
        <end position="281"/>
    </location>
</feature>
<organism evidence="2 3">
    <name type="scientific">Hebeloma cylindrosporum</name>
    <dbReference type="NCBI Taxonomy" id="76867"/>
    <lineage>
        <taxon>Eukaryota</taxon>
        <taxon>Fungi</taxon>
        <taxon>Dikarya</taxon>
        <taxon>Basidiomycota</taxon>
        <taxon>Agaricomycotina</taxon>
        <taxon>Agaricomycetes</taxon>
        <taxon>Agaricomycetidae</taxon>
        <taxon>Agaricales</taxon>
        <taxon>Agaricineae</taxon>
        <taxon>Hymenogastraceae</taxon>
        <taxon>Hebeloma</taxon>
    </lineage>
</organism>
<evidence type="ECO:0000256" key="1">
    <source>
        <dbReference type="SAM" id="MobiDB-lite"/>
    </source>
</evidence>
<feature type="compositionally biased region" description="Polar residues" evidence="1">
    <location>
        <begin position="143"/>
        <end position="172"/>
    </location>
</feature>
<reference evidence="3" key="2">
    <citation type="submission" date="2015-01" db="EMBL/GenBank/DDBJ databases">
        <title>Evolutionary Origins and Diversification of the Mycorrhizal Mutualists.</title>
        <authorList>
            <consortium name="DOE Joint Genome Institute"/>
            <consortium name="Mycorrhizal Genomics Consortium"/>
            <person name="Kohler A."/>
            <person name="Kuo A."/>
            <person name="Nagy L.G."/>
            <person name="Floudas D."/>
            <person name="Copeland A."/>
            <person name="Barry K.W."/>
            <person name="Cichocki N."/>
            <person name="Veneault-Fourrey C."/>
            <person name="LaButti K."/>
            <person name="Lindquist E.A."/>
            <person name="Lipzen A."/>
            <person name="Lundell T."/>
            <person name="Morin E."/>
            <person name="Murat C."/>
            <person name="Riley R."/>
            <person name="Ohm R."/>
            <person name="Sun H."/>
            <person name="Tunlid A."/>
            <person name="Henrissat B."/>
            <person name="Grigoriev I.V."/>
            <person name="Hibbett D.S."/>
            <person name="Martin F."/>
        </authorList>
    </citation>
    <scope>NUCLEOTIDE SEQUENCE [LARGE SCALE GENOMIC DNA]</scope>
    <source>
        <strain evidence="3">h7</strain>
    </source>
</reference>
<name>A0A0C3C605_HEBCY</name>
<feature type="compositionally biased region" description="Low complexity" evidence="1">
    <location>
        <begin position="45"/>
        <end position="61"/>
    </location>
</feature>
<dbReference type="STRING" id="686832.A0A0C3C605"/>
<feature type="compositionally biased region" description="Low complexity" evidence="1">
    <location>
        <begin position="13"/>
        <end position="29"/>
    </location>
</feature>
<dbReference type="HOGENOM" id="CLU_809034_0_0_1"/>
<sequence length="313" mass="32685">MDSYSTDAHHYSQRQQHWPPHLLQPQSSFPSPPASDHGQHYAFFQTQAQAQASQQQQQQQAERASNDPLQRTTSSLSLNLSSLTVASPTNLSPINPPSAPGVAAVAAASALSPVTPISPATTGHHNPFALHSGHGVHHPHMQSPFSYDPSQSASGQQSPHYDNEHGQQQPPGSSAGYEHHRRTPAPSRSSSSSTSASQLPRKRSFTANPNPSSTSLASSGGSGGSGGLSINVNVNPTLLEESMYDDESRDAAMELTSAVDRPGTASGSPVDGSGSTSGAEDSFGMGIMSGVGGTMNILGKPLATNNFVTKLYQ</sequence>